<protein>
    <submittedName>
        <fullName evidence="1">Uncharacterized protein</fullName>
    </submittedName>
</protein>
<comment type="caution">
    <text evidence="1">The sequence shown here is derived from an EMBL/GenBank/DDBJ whole genome shotgun (WGS) entry which is preliminary data.</text>
</comment>
<name>A0A645HU59_9ZZZZ</name>
<gene>
    <name evidence="1" type="ORF">SDC9_189957</name>
</gene>
<accession>A0A645HU59</accession>
<proteinExistence type="predicted"/>
<reference evidence="1" key="1">
    <citation type="submission" date="2019-08" db="EMBL/GenBank/DDBJ databases">
        <authorList>
            <person name="Kucharzyk K."/>
            <person name="Murdoch R.W."/>
            <person name="Higgins S."/>
            <person name="Loffler F."/>
        </authorList>
    </citation>
    <scope>NUCLEOTIDE SEQUENCE</scope>
</reference>
<evidence type="ECO:0000313" key="1">
    <source>
        <dbReference type="EMBL" id="MPN42400.1"/>
    </source>
</evidence>
<sequence length="85" mass="8715">MVVNSPICPPASVPSAITASAPTASIFFAKATEGTTGITFIPCSFKLGIYFPGLPAPVVITGTFSLYTNSIISSAKGDRSITFTP</sequence>
<organism evidence="1">
    <name type="scientific">bioreactor metagenome</name>
    <dbReference type="NCBI Taxonomy" id="1076179"/>
    <lineage>
        <taxon>unclassified sequences</taxon>
        <taxon>metagenomes</taxon>
        <taxon>ecological metagenomes</taxon>
    </lineage>
</organism>
<dbReference type="AlphaFoldDB" id="A0A645HU59"/>
<dbReference type="EMBL" id="VSSQ01100111">
    <property type="protein sequence ID" value="MPN42400.1"/>
    <property type="molecule type" value="Genomic_DNA"/>
</dbReference>